<keyword evidence="3" id="KW-1185">Reference proteome</keyword>
<dbReference type="InterPro" id="IPR021005">
    <property type="entry name" value="Znf_CGNR"/>
</dbReference>
<dbReference type="Pfam" id="PF11706">
    <property type="entry name" value="zf-CGNR"/>
    <property type="match status" value="1"/>
</dbReference>
<proteinExistence type="predicted"/>
<gene>
    <name evidence="2" type="ORF">SAMN05216223_11137</name>
</gene>
<evidence type="ECO:0000313" key="3">
    <source>
        <dbReference type="Proteomes" id="UP000236754"/>
    </source>
</evidence>
<dbReference type="PANTHER" id="PTHR35525:SF3">
    <property type="entry name" value="BLL6575 PROTEIN"/>
    <property type="match status" value="1"/>
</dbReference>
<dbReference type="AlphaFoldDB" id="A0A1H6D0M3"/>
<evidence type="ECO:0000259" key="1">
    <source>
        <dbReference type="Pfam" id="PF11706"/>
    </source>
</evidence>
<reference evidence="2 3" key="1">
    <citation type="submission" date="2016-10" db="EMBL/GenBank/DDBJ databases">
        <authorList>
            <person name="de Groot N.N."/>
        </authorList>
    </citation>
    <scope>NUCLEOTIDE SEQUENCE [LARGE SCALE GENOMIC DNA]</scope>
    <source>
        <strain evidence="2 3">CGMCC 4.2023</strain>
    </source>
</reference>
<dbReference type="InterPro" id="IPR023286">
    <property type="entry name" value="ABATE_dom_sf"/>
</dbReference>
<dbReference type="Gene3D" id="1.10.3300.10">
    <property type="entry name" value="Jann2411-like domain"/>
    <property type="match status" value="1"/>
</dbReference>
<dbReference type="Pfam" id="PF07336">
    <property type="entry name" value="ABATE"/>
    <property type="match status" value="1"/>
</dbReference>
<dbReference type="EMBL" id="FNVU01000011">
    <property type="protein sequence ID" value="SEG78614.1"/>
    <property type="molecule type" value="Genomic_DNA"/>
</dbReference>
<dbReference type="RefSeq" id="WP_103888099.1">
    <property type="nucleotide sequence ID" value="NZ_FNVU01000011.1"/>
</dbReference>
<sequence>MRFDGGRVCLDLAATDEYGQAVSEELRDTAELTRWLYGAGLVPPATAIPVESEWLPHFHELRGLLRRLVACEVDGVVASPDDVAALNRFARPAPPAPAAVPAVHPQAPAGAHADPAWAVTLSKRLAAPPTWESLASAVARDAVDLLTDPDARDRLRRCEGERCARVYLDTSRGRRRRWCSSELCGNRERVARHRRRTTLTAGQG</sequence>
<feature type="domain" description="Zinc finger CGNR" evidence="1">
    <location>
        <begin position="154"/>
        <end position="196"/>
    </location>
</feature>
<dbReference type="OrthoDB" id="123307at2"/>
<dbReference type="Proteomes" id="UP000236754">
    <property type="component" value="Unassembled WGS sequence"/>
</dbReference>
<dbReference type="InterPro" id="IPR010852">
    <property type="entry name" value="ABATE"/>
</dbReference>
<dbReference type="SUPFAM" id="SSF160904">
    <property type="entry name" value="Jann2411-like"/>
    <property type="match status" value="1"/>
</dbReference>
<evidence type="ECO:0000313" key="2">
    <source>
        <dbReference type="EMBL" id="SEG78614.1"/>
    </source>
</evidence>
<dbReference type="PANTHER" id="PTHR35525">
    <property type="entry name" value="BLL6575 PROTEIN"/>
    <property type="match status" value="1"/>
</dbReference>
<organism evidence="2 3">
    <name type="scientific">Actinacidiphila yanglinensis</name>
    <dbReference type="NCBI Taxonomy" id="310779"/>
    <lineage>
        <taxon>Bacteria</taxon>
        <taxon>Bacillati</taxon>
        <taxon>Actinomycetota</taxon>
        <taxon>Actinomycetes</taxon>
        <taxon>Kitasatosporales</taxon>
        <taxon>Streptomycetaceae</taxon>
        <taxon>Actinacidiphila</taxon>
    </lineage>
</organism>
<name>A0A1H6D0M3_9ACTN</name>
<accession>A0A1H6D0M3</accession>
<protein>
    <submittedName>
        <fullName evidence="2">Conserved protein containing a Zn-ribbon-like motif, possibly RNA-binding</fullName>
    </submittedName>
</protein>